<evidence type="ECO:0000256" key="1">
    <source>
        <dbReference type="SAM" id="MobiDB-lite"/>
    </source>
</evidence>
<dbReference type="InterPro" id="IPR007481">
    <property type="entry name" value="SspB"/>
</dbReference>
<feature type="region of interest" description="Disordered" evidence="1">
    <location>
        <begin position="108"/>
        <end position="150"/>
    </location>
</feature>
<accession>A0A918U7T0</accession>
<dbReference type="PANTHER" id="PTHR37486:SF1">
    <property type="entry name" value="STRINGENT STARVATION PROTEIN B"/>
    <property type="match status" value="1"/>
</dbReference>
<evidence type="ECO:0008006" key="4">
    <source>
        <dbReference type="Google" id="ProtNLM"/>
    </source>
</evidence>
<dbReference type="InterPro" id="IPR036760">
    <property type="entry name" value="SspB-like_sf"/>
</dbReference>
<sequence>MTSSTKPYMIRALHEWCTDSGYTPYIVVWVSEHTDVPREYVQKNEIVLNVSYQATQHMQISNDAISFAARFGGVSRPVYVPIGNVMSIFARETGEGMGFEVEPLPESALKGPVPFNPAVAKSSAREEGEEGEEGVDRPRPSGKPSLRIVK</sequence>
<dbReference type="PANTHER" id="PTHR37486">
    <property type="entry name" value="STRINGENT STARVATION PROTEIN B"/>
    <property type="match status" value="1"/>
</dbReference>
<dbReference type="Proteomes" id="UP000645257">
    <property type="component" value="Unassembled WGS sequence"/>
</dbReference>
<reference evidence="2" key="1">
    <citation type="journal article" date="2014" name="Int. J. Syst. Evol. Microbiol.">
        <title>Complete genome sequence of Corynebacterium casei LMG S-19264T (=DSM 44701T), isolated from a smear-ripened cheese.</title>
        <authorList>
            <consortium name="US DOE Joint Genome Institute (JGI-PGF)"/>
            <person name="Walter F."/>
            <person name="Albersmeier A."/>
            <person name="Kalinowski J."/>
            <person name="Ruckert C."/>
        </authorList>
    </citation>
    <scope>NUCLEOTIDE SEQUENCE</scope>
    <source>
        <strain evidence="2">KCTC 32182</strain>
    </source>
</reference>
<protein>
    <recommendedName>
        <fullName evidence="4">Stringent starvation protein B</fullName>
    </recommendedName>
</protein>
<reference evidence="2" key="2">
    <citation type="submission" date="2020-09" db="EMBL/GenBank/DDBJ databases">
        <authorList>
            <person name="Sun Q."/>
            <person name="Kim S."/>
        </authorList>
    </citation>
    <scope>NUCLEOTIDE SEQUENCE</scope>
    <source>
        <strain evidence="2">KCTC 32182</strain>
    </source>
</reference>
<dbReference type="Gene3D" id="2.30.30.220">
    <property type="entry name" value="SspB-like"/>
    <property type="match status" value="1"/>
</dbReference>
<dbReference type="PIRSF" id="PIRSF005276">
    <property type="entry name" value="SspB"/>
    <property type="match status" value="1"/>
</dbReference>
<gene>
    <name evidence="2" type="ORF">GCM10011289_08800</name>
</gene>
<dbReference type="EMBL" id="BMYX01000003">
    <property type="protein sequence ID" value="GGY08325.1"/>
    <property type="molecule type" value="Genomic_DNA"/>
</dbReference>
<dbReference type="SUPFAM" id="SSF101738">
    <property type="entry name" value="SspB-like"/>
    <property type="match status" value="1"/>
</dbReference>
<dbReference type="NCBIfam" id="NF008769">
    <property type="entry name" value="PRK11798.2-5"/>
    <property type="match status" value="1"/>
</dbReference>
<comment type="caution">
    <text evidence="2">The sequence shown here is derived from an EMBL/GenBank/DDBJ whole genome shotgun (WGS) entry which is preliminary data.</text>
</comment>
<name>A0A918U7T0_9NEIS</name>
<proteinExistence type="predicted"/>
<organism evidence="2 3">
    <name type="scientific">Paludibacterium paludis</name>
    <dbReference type="NCBI Taxonomy" id="1225769"/>
    <lineage>
        <taxon>Bacteria</taxon>
        <taxon>Pseudomonadati</taxon>
        <taxon>Pseudomonadota</taxon>
        <taxon>Betaproteobacteria</taxon>
        <taxon>Neisseriales</taxon>
        <taxon>Chromobacteriaceae</taxon>
        <taxon>Paludibacterium</taxon>
    </lineage>
</organism>
<evidence type="ECO:0000313" key="2">
    <source>
        <dbReference type="EMBL" id="GGY08325.1"/>
    </source>
</evidence>
<dbReference type="Pfam" id="PF04386">
    <property type="entry name" value="SspB"/>
    <property type="match status" value="1"/>
</dbReference>
<evidence type="ECO:0000313" key="3">
    <source>
        <dbReference type="Proteomes" id="UP000645257"/>
    </source>
</evidence>
<dbReference type="AlphaFoldDB" id="A0A918U7T0"/>
<keyword evidence="3" id="KW-1185">Reference proteome</keyword>
<dbReference type="RefSeq" id="WP_189531614.1">
    <property type="nucleotide sequence ID" value="NZ_BMYX01000003.1"/>
</dbReference>